<proteinExistence type="predicted"/>
<dbReference type="EMBL" id="QHKI01000024">
    <property type="protein sequence ID" value="RSM81948.1"/>
    <property type="molecule type" value="Genomic_DNA"/>
</dbReference>
<dbReference type="Proteomes" id="UP000287547">
    <property type="component" value="Unassembled WGS sequence"/>
</dbReference>
<gene>
    <name evidence="1" type="ORF">DMH04_26750</name>
</gene>
<sequence length="108" mass="11824">MHDGDKGAGPDFVRDPILAEHRPQALKLVDQDVRGGHVSRAFRTALAPSVTEAQGRPPTRQIRLIAALLRQGGIENRASSATTVPQQIRSHELRLFCQGAHLFPEESV</sequence>
<accession>A0A428Z594</accession>
<evidence type="ECO:0000313" key="1">
    <source>
        <dbReference type="EMBL" id="RSM81948.1"/>
    </source>
</evidence>
<organism evidence="1 2">
    <name type="scientific">Kibdelosporangium aridum</name>
    <dbReference type="NCBI Taxonomy" id="2030"/>
    <lineage>
        <taxon>Bacteria</taxon>
        <taxon>Bacillati</taxon>
        <taxon>Actinomycetota</taxon>
        <taxon>Actinomycetes</taxon>
        <taxon>Pseudonocardiales</taxon>
        <taxon>Pseudonocardiaceae</taxon>
        <taxon>Kibdelosporangium</taxon>
    </lineage>
</organism>
<protein>
    <submittedName>
        <fullName evidence="1">Uncharacterized protein</fullName>
    </submittedName>
</protein>
<name>A0A428Z594_KIBAR</name>
<comment type="caution">
    <text evidence="1">The sequence shown here is derived from an EMBL/GenBank/DDBJ whole genome shotgun (WGS) entry which is preliminary data.</text>
</comment>
<reference evidence="1 2" key="1">
    <citation type="submission" date="2018-05" db="EMBL/GenBank/DDBJ databases">
        <title>Evolution of GPA BGCs.</title>
        <authorList>
            <person name="Waglechner N."/>
            <person name="Wright G.D."/>
        </authorList>
    </citation>
    <scope>NUCLEOTIDE SEQUENCE [LARGE SCALE GENOMIC DNA]</scope>
    <source>
        <strain evidence="1 2">A82846</strain>
    </source>
</reference>
<evidence type="ECO:0000313" key="2">
    <source>
        <dbReference type="Proteomes" id="UP000287547"/>
    </source>
</evidence>
<dbReference type="AlphaFoldDB" id="A0A428Z594"/>